<feature type="non-terminal residue" evidence="15">
    <location>
        <position position="853"/>
    </location>
</feature>
<dbReference type="Proteomes" id="UP000694865">
    <property type="component" value="Unplaced"/>
</dbReference>
<keyword evidence="12" id="KW-0812">Transmembrane</keyword>
<keyword evidence="14" id="KW-1185">Reference proteome</keyword>
<protein>
    <recommendedName>
        <fullName evidence="11">DNA-directed RNA polymerase</fullName>
        <ecNumber evidence="11">2.7.7.6</ecNumber>
    </recommendedName>
</protein>
<evidence type="ECO:0000259" key="13">
    <source>
        <dbReference type="Pfam" id="PF00940"/>
    </source>
</evidence>
<dbReference type="InterPro" id="IPR043502">
    <property type="entry name" value="DNA/RNA_pol_sf"/>
</dbReference>
<keyword evidence="6" id="KW-0294">Fucose metabolism</keyword>
<evidence type="ECO:0000256" key="11">
    <source>
        <dbReference type="RuleBase" id="RU003805"/>
    </source>
</evidence>
<keyword evidence="3 11" id="KW-0808">Transferase</keyword>
<keyword evidence="12" id="KW-0472">Membrane</keyword>
<dbReference type="InterPro" id="IPR002092">
    <property type="entry name" value="DNA-dir_Rpol_phage-type"/>
</dbReference>
<sequence>MAVLRFCRLSRFLYAVLVFGAFVAYFEVDVLTEKLNEVFELKPIAQHGDHRDVKDLEVTTNVERGLEHVDITKELEEAISNTTVAAKQINDKTDTVSDGASAINDSIAVKIDEENGKQSQIEPHNRTTSEKRYLFPLDCDNNGPSVHHLAFREAMFFAIQLNRSLVELNFGTHWTTDVEFRGPRYMNQTFDVDLMKEIIDLVTLDDFKKNCNSTIDKVLFNPKHIEDGALVKPYAWGHGRLQDYYGIRIPNDSYIPKTNAEAQAMFDSSPSTRCLGLYIKPGLAWEVPRTEERAKLVNLHFQKPVRIRKMAEDVTRKLCDGKPYMAVHWRNKSAEDCNRAKTKSCPIAKDVALTAKSAAIDIRNFMQNNSLFCIYVALPPYSKDMLTILRDAKVPGVKGFDDISTNQYPEIAKLKDPYEISLLEQEICTQSKAFLGTKFSAWTRMARLYRDGLGKPTLTLNDFVTWKNKTKQKDKLSAVDMVGHERKDNVAKVMRSRDGALQHEVMLEKTHPGNLYPVYDSLNQLGAVPWQINQRMLDLIIQVFRDKGSEELDVPQPVSECPEPPKLSENRALRPQQPIRIKSTEFTSIGFRDETFWFPHNMDFRGRVYPCPPHFNHLGNDPMRSILLFARGRALGEDGLKWLKIHLVNLTGFKKRNSLQERLEYADTIMDDILDSADNPTTGNKWWQTADEPWQTLSCCMEVAKAVRSPDPTKFISHLPVHQDGSCNGLQHYAALGRDVIGAQQVNLHPFDVPQDVYSGVAQKVEEARAIDAANGLKIAIELEGFVNRKIVKQTVMTVVYGVTKYGGHRQIVKQLKDLPDFPGNRVWAAGGYLVTKVFQSLGEMFTKTREIQ</sequence>
<keyword evidence="12" id="KW-1133">Transmembrane helix</keyword>
<dbReference type="PROSITE" id="PS00489">
    <property type="entry name" value="RNA_POL_PHAGE_2"/>
    <property type="match status" value="1"/>
</dbReference>
<keyword evidence="2 11" id="KW-0240">DNA-directed RNA polymerase</keyword>
<accession>A0ABM0MIN9</accession>
<dbReference type="Gene3D" id="1.10.150.20">
    <property type="entry name" value="5' to 3' exonuclease, C-terminal subdomain"/>
    <property type="match status" value="1"/>
</dbReference>
<comment type="catalytic activity">
    <reaction evidence="10">
        <text>L-seryl-[protein] + GDP-beta-L-fucose = 3-O-(alpha-L-fucosyl)-L-seryl-[protein] + GDP + H(+)</text>
        <dbReference type="Rhea" id="RHEA:63644"/>
        <dbReference type="Rhea" id="RHEA-COMP:9863"/>
        <dbReference type="Rhea" id="RHEA-COMP:17914"/>
        <dbReference type="ChEBI" id="CHEBI:15378"/>
        <dbReference type="ChEBI" id="CHEBI:29999"/>
        <dbReference type="ChEBI" id="CHEBI:57273"/>
        <dbReference type="ChEBI" id="CHEBI:58189"/>
        <dbReference type="ChEBI" id="CHEBI:189632"/>
        <dbReference type="EC" id="2.4.1.221"/>
    </reaction>
    <physiologicalReaction direction="left-to-right" evidence="10">
        <dbReference type="Rhea" id="RHEA:63645"/>
    </physiologicalReaction>
</comment>
<evidence type="ECO:0000256" key="10">
    <source>
        <dbReference type="ARBA" id="ARBA00048647"/>
    </source>
</evidence>
<dbReference type="RefSeq" id="XP_006819880.1">
    <property type="nucleotide sequence ID" value="XM_006819817.1"/>
</dbReference>
<evidence type="ECO:0000256" key="3">
    <source>
        <dbReference type="ARBA" id="ARBA00022679"/>
    </source>
</evidence>
<dbReference type="InterPro" id="IPR019378">
    <property type="entry name" value="GDP-Fuc_O-FucTrfase"/>
</dbReference>
<dbReference type="EC" id="2.7.7.6" evidence="11"/>
<evidence type="ECO:0000256" key="1">
    <source>
        <dbReference type="ARBA" id="ARBA00009493"/>
    </source>
</evidence>
<dbReference type="GeneID" id="100368435"/>
<comment type="catalytic activity">
    <reaction evidence="8">
        <text>L-threonyl-[protein] + GDP-beta-L-fucose = 3-O-(alpha-L-fucosyl)-L-threonyl-[protein] + GDP + H(+)</text>
        <dbReference type="Rhea" id="RHEA:70491"/>
        <dbReference type="Rhea" id="RHEA-COMP:11060"/>
        <dbReference type="Rhea" id="RHEA-COMP:17915"/>
        <dbReference type="ChEBI" id="CHEBI:15378"/>
        <dbReference type="ChEBI" id="CHEBI:30013"/>
        <dbReference type="ChEBI" id="CHEBI:57273"/>
        <dbReference type="ChEBI" id="CHEBI:58189"/>
        <dbReference type="ChEBI" id="CHEBI:189631"/>
        <dbReference type="EC" id="2.4.1.221"/>
    </reaction>
    <physiologicalReaction direction="left-to-right" evidence="8">
        <dbReference type="Rhea" id="RHEA:70492"/>
    </physiologicalReaction>
</comment>
<evidence type="ECO:0000313" key="15">
    <source>
        <dbReference type="RefSeq" id="XP_006819880.1"/>
    </source>
</evidence>
<comment type="function">
    <text evidence="11">DNA-dependent RNA polymerase catalyzes the transcription of DNA into RNA using the four ribonucleoside triphosphates as substrates.</text>
</comment>
<comment type="similarity">
    <text evidence="1 11">Belongs to the phage and mitochondrial RNA polymerase family.</text>
</comment>
<evidence type="ECO:0000256" key="12">
    <source>
        <dbReference type="SAM" id="Phobius"/>
    </source>
</evidence>
<gene>
    <name evidence="15" type="primary">LOC100368435</name>
</gene>
<dbReference type="SUPFAM" id="SSF56672">
    <property type="entry name" value="DNA/RNA polymerases"/>
    <property type="match status" value="1"/>
</dbReference>
<evidence type="ECO:0000256" key="4">
    <source>
        <dbReference type="ARBA" id="ARBA00022695"/>
    </source>
</evidence>
<reference evidence="15" key="1">
    <citation type="submission" date="2025-08" db="UniProtKB">
        <authorList>
            <consortium name="RefSeq"/>
        </authorList>
    </citation>
    <scope>IDENTIFICATION</scope>
    <source>
        <tissue evidence="15">Testes</tissue>
    </source>
</reference>
<feature type="domain" description="DNA-directed RNA polymerase C-terminal" evidence="13">
    <location>
        <begin position="634"/>
        <end position="853"/>
    </location>
</feature>
<comment type="catalytic activity">
    <reaction evidence="9 11">
        <text>RNA(n) + a ribonucleoside 5'-triphosphate = RNA(n+1) + diphosphate</text>
        <dbReference type="Rhea" id="RHEA:21248"/>
        <dbReference type="Rhea" id="RHEA-COMP:14527"/>
        <dbReference type="Rhea" id="RHEA-COMP:17342"/>
        <dbReference type="ChEBI" id="CHEBI:33019"/>
        <dbReference type="ChEBI" id="CHEBI:61557"/>
        <dbReference type="ChEBI" id="CHEBI:140395"/>
        <dbReference type="EC" id="2.7.7.6"/>
    </reaction>
</comment>
<evidence type="ECO:0000256" key="7">
    <source>
        <dbReference type="ARBA" id="ARBA00023277"/>
    </source>
</evidence>
<dbReference type="Gene3D" id="3.40.50.11350">
    <property type="match status" value="1"/>
</dbReference>
<dbReference type="PANTHER" id="PTHR10102">
    <property type="entry name" value="DNA-DIRECTED RNA POLYMERASE, MITOCHONDRIAL"/>
    <property type="match status" value="1"/>
</dbReference>
<name>A0ABM0MIN9_SACKO</name>
<dbReference type="PROSITE" id="PS00900">
    <property type="entry name" value="RNA_POL_PHAGE_1"/>
    <property type="match status" value="1"/>
</dbReference>
<organism evidence="14 15">
    <name type="scientific">Saccoglossus kowalevskii</name>
    <name type="common">Acorn worm</name>
    <dbReference type="NCBI Taxonomy" id="10224"/>
    <lineage>
        <taxon>Eukaryota</taxon>
        <taxon>Metazoa</taxon>
        <taxon>Hemichordata</taxon>
        <taxon>Enteropneusta</taxon>
        <taxon>Harrimaniidae</taxon>
        <taxon>Saccoglossus</taxon>
    </lineage>
</organism>
<dbReference type="Gene3D" id="1.10.287.280">
    <property type="match status" value="1"/>
</dbReference>
<dbReference type="Pfam" id="PF10250">
    <property type="entry name" value="O-FucT"/>
    <property type="match status" value="1"/>
</dbReference>
<dbReference type="CDD" id="cd11296">
    <property type="entry name" value="O-FucT_like"/>
    <property type="match status" value="1"/>
</dbReference>
<keyword evidence="7" id="KW-0119">Carbohydrate metabolism</keyword>
<evidence type="ECO:0000313" key="14">
    <source>
        <dbReference type="Proteomes" id="UP000694865"/>
    </source>
</evidence>
<evidence type="ECO:0000256" key="8">
    <source>
        <dbReference type="ARBA" id="ARBA00047273"/>
    </source>
</evidence>
<keyword evidence="4 11" id="KW-0548">Nucleotidyltransferase</keyword>
<evidence type="ECO:0000256" key="6">
    <source>
        <dbReference type="ARBA" id="ARBA00023253"/>
    </source>
</evidence>
<feature type="transmembrane region" description="Helical" evidence="12">
    <location>
        <begin position="12"/>
        <end position="28"/>
    </location>
</feature>
<evidence type="ECO:0000256" key="5">
    <source>
        <dbReference type="ARBA" id="ARBA00023163"/>
    </source>
</evidence>
<proteinExistence type="inferred from homology"/>
<evidence type="ECO:0000256" key="2">
    <source>
        <dbReference type="ARBA" id="ARBA00022478"/>
    </source>
</evidence>
<keyword evidence="5 11" id="KW-0804">Transcription</keyword>
<dbReference type="PANTHER" id="PTHR10102:SF0">
    <property type="entry name" value="DNA-DIRECTED RNA POLYMERASE, MITOCHONDRIAL"/>
    <property type="match status" value="1"/>
</dbReference>
<dbReference type="InterPro" id="IPR046950">
    <property type="entry name" value="DNA-dir_Rpol_C_phage-type"/>
</dbReference>
<evidence type="ECO:0000256" key="9">
    <source>
        <dbReference type="ARBA" id="ARBA00048552"/>
    </source>
</evidence>
<dbReference type="Pfam" id="PF00940">
    <property type="entry name" value="RNA_pol"/>
    <property type="match status" value="1"/>
</dbReference>